<dbReference type="InterPro" id="IPR044527">
    <property type="entry name" value="NrtA/CpmA_ABC-bd_dom"/>
</dbReference>
<dbReference type="PANTHER" id="PTHR30024">
    <property type="entry name" value="ALIPHATIC SULFONATES-BINDING PROTEIN-RELATED"/>
    <property type="match status" value="1"/>
</dbReference>
<dbReference type="GO" id="GO:0012505">
    <property type="term" value="C:endomembrane system"/>
    <property type="evidence" value="ECO:0007669"/>
    <property type="project" value="UniProtKB-SubCell"/>
</dbReference>
<evidence type="ECO:0000256" key="2">
    <source>
        <dbReference type="ARBA" id="ARBA00022448"/>
    </source>
</evidence>
<protein>
    <submittedName>
        <fullName evidence="7">Nitrate/nitrite transport system substrate-binding protein NasS</fullName>
    </submittedName>
</protein>
<dbReference type="PANTHER" id="PTHR30024:SF7">
    <property type="entry name" value="NITRATE_NITRITE BINDING PROTEIN NRTA"/>
    <property type="match status" value="1"/>
</dbReference>
<comment type="subcellular location">
    <subcellularLocation>
        <location evidence="1">Endomembrane system</location>
    </subcellularLocation>
</comment>
<dbReference type="Pfam" id="PF13379">
    <property type="entry name" value="NMT1_2"/>
    <property type="match status" value="1"/>
</dbReference>
<keyword evidence="5" id="KW-0732">Signal</keyword>
<evidence type="ECO:0000313" key="7">
    <source>
        <dbReference type="EMBL" id="ACO78534.1"/>
    </source>
</evidence>
<evidence type="ECO:0000256" key="6">
    <source>
        <dbReference type="ARBA" id="ARBA00023136"/>
    </source>
</evidence>
<dbReference type="KEGG" id="avn:Avin_23460"/>
<reference evidence="7 8" key="1">
    <citation type="journal article" date="2009" name="J. Bacteriol.">
        <title>Genome sequence of Azotobacter vinelandii, an obligate aerobe specialized to support diverse anaerobic metabolic processes.</title>
        <authorList>
            <person name="Setubal J.C."/>
            <person name="dos Santos P."/>
            <person name="Goldman B.S."/>
            <person name="Ertesvag H."/>
            <person name="Espin G."/>
            <person name="Rubio L.M."/>
            <person name="Valla S."/>
            <person name="Almeida N.F."/>
            <person name="Balasubramanian D."/>
            <person name="Cromes L."/>
            <person name="Curatti L."/>
            <person name="Du Z."/>
            <person name="Godsy E."/>
            <person name="Goodner B."/>
            <person name="Hellner-Burris K."/>
            <person name="Hernandez J.A."/>
            <person name="Houmiel K."/>
            <person name="Imperial J."/>
            <person name="Kennedy C."/>
            <person name="Larson T.J."/>
            <person name="Latreille P."/>
            <person name="Ligon L.S."/>
            <person name="Lu J."/>
            <person name="Maerk M."/>
            <person name="Miller N.M."/>
            <person name="Norton S."/>
            <person name="O'Carroll I.P."/>
            <person name="Paulsen I."/>
            <person name="Raulfs E.C."/>
            <person name="Roemer R."/>
            <person name="Rosser J."/>
            <person name="Segura D."/>
            <person name="Slater S."/>
            <person name="Stricklin S.L."/>
            <person name="Studholme D.J."/>
            <person name="Sun J."/>
            <person name="Viana C.J."/>
            <person name="Wallin E."/>
            <person name="Wang B."/>
            <person name="Wheeler C."/>
            <person name="Zhu H."/>
            <person name="Dean D.R."/>
            <person name="Dixon R."/>
            <person name="Wood D."/>
        </authorList>
    </citation>
    <scope>NUCLEOTIDE SEQUENCE [LARGE SCALE GENOMIC DNA]</scope>
    <source>
        <strain evidence="8">DJ / ATCC BAA-1303</strain>
    </source>
</reference>
<dbReference type="CDD" id="cd13553">
    <property type="entry name" value="PBP2_NrtA_CpmA_like"/>
    <property type="match status" value="1"/>
</dbReference>
<evidence type="ECO:0000256" key="5">
    <source>
        <dbReference type="ARBA" id="ARBA00022729"/>
    </source>
</evidence>
<name>C1DHD9_AZOVD</name>
<dbReference type="Gene3D" id="3.40.190.10">
    <property type="entry name" value="Periplasmic binding protein-like II"/>
    <property type="match status" value="2"/>
</dbReference>
<sequence>MASFSALPQAVVEATPFRPAPENTMTDHHATSRADARAWVAGSDAPEKSSINLGFMPLTDSASLIVAATQGFAEPYGLTLNLKRQVSWSGLRDKLLSGELDAAQGLYGLIYSMQLGIGGAPATDMAVLMGLNQNGQSINLSTPLRQAGVCSGETLVRHVRQSSAKLTLAQTFPTGTHALWLYYWLASLGIHPLADVNTLVVPPPQMVEHLRAGRIDGFCAGEPWGAHAIDQGMGFTIATSQSIWPDHPEKVLGCTRAFAEQYPNTARALIMAVLEASRFIDASEENKAGTAQLISADEYVAAPRQVIEPRFLGDYEDGNGHAWRDSHALRFHGDGEVNLPYLSDGLWFMTQFRRWGLLREDPDYLAIATRVQQLELYRDAAGALGMAQPATAMRSATLLDGRRWDGSDPAAYARSFDLHALSELPSSADDQGPSPCCASS</sequence>
<dbReference type="STRING" id="322710.Avin_23460"/>
<dbReference type="eggNOG" id="COG0715">
    <property type="taxonomic scope" value="Bacteria"/>
</dbReference>
<dbReference type="EnsemblBacteria" id="ACO78534">
    <property type="protein sequence ID" value="ACO78534"/>
    <property type="gene ID" value="Avin_23460"/>
</dbReference>
<dbReference type="OrthoDB" id="9815454at2"/>
<keyword evidence="6" id="KW-0472">Membrane</keyword>
<keyword evidence="3" id="KW-1003">Cell membrane</keyword>
<evidence type="ECO:0000313" key="8">
    <source>
        <dbReference type="Proteomes" id="UP000002424"/>
    </source>
</evidence>
<organism evidence="7 8">
    <name type="scientific">Azotobacter vinelandii (strain DJ / ATCC BAA-1303)</name>
    <dbReference type="NCBI Taxonomy" id="322710"/>
    <lineage>
        <taxon>Bacteria</taxon>
        <taxon>Pseudomonadati</taxon>
        <taxon>Pseudomonadota</taxon>
        <taxon>Gammaproteobacteria</taxon>
        <taxon>Pseudomonadales</taxon>
        <taxon>Pseudomonadaceae</taxon>
        <taxon>Azotobacter</taxon>
    </lineage>
</organism>
<dbReference type="HOGENOM" id="CLU_037398_3_0_6"/>
<keyword evidence="4" id="KW-0997">Cell inner membrane</keyword>
<evidence type="ECO:0000256" key="1">
    <source>
        <dbReference type="ARBA" id="ARBA00004308"/>
    </source>
</evidence>
<dbReference type="EMBL" id="CP001157">
    <property type="protein sequence ID" value="ACO78534.1"/>
    <property type="molecule type" value="Genomic_DNA"/>
</dbReference>
<accession>C1DHD9</accession>
<evidence type="ECO:0000256" key="4">
    <source>
        <dbReference type="ARBA" id="ARBA00022519"/>
    </source>
</evidence>
<dbReference type="SUPFAM" id="SSF53850">
    <property type="entry name" value="Periplasmic binding protein-like II"/>
    <property type="match status" value="1"/>
</dbReference>
<dbReference type="Proteomes" id="UP000002424">
    <property type="component" value="Chromosome"/>
</dbReference>
<gene>
    <name evidence="7" type="primary">nasS</name>
    <name evidence="7" type="ordered locus">Avin_23460</name>
</gene>
<keyword evidence="8" id="KW-1185">Reference proteome</keyword>
<evidence type="ECO:0000256" key="3">
    <source>
        <dbReference type="ARBA" id="ARBA00022475"/>
    </source>
</evidence>
<keyword evidence="2" id="KW-0813">Transport</keyword>
<dbReference type="AlphaFoldDB" id="C1DHD9"/>
<proteinExistence type="predicted"/>